<accession>A0ABZ1TWU8</accession>
<protein>
    <recommendedName>
        <fullName evidence="5">PASTA domain-containing protein</fullName>
    </recommendedName>
</protein>
<name>A0ABZ1TWU8_9ACTN</name>
<evidence type="ECO:0000313" key="4">
    <source>
        <dbReference type="Proteomes" id="UP001432222"/>
    </source>
</evidence>
<reference evidence="3" key="1">
    <citation type="submission" date="2022-10" db="EMBL/GenBank/DDBJ databases">
        <title>The complete genomes of actinobacterial strains from the NBC collection.</title>
        <authorList>
            <person name="Joergensen T.S."/>
            <person name="Alvarez Arevalo M."/>
            <person name="Sterndorff E.B."/>
            <person name="Faurdal D."/>
            <person name="Vuksanovic O."/>
            <person name="Mourched A.-S."/>
            <person name="Charusanti P."/>
            <person name="Shaw S."/>
            <person name="Blin K."/>
            <person name="Weber T."/>
        </authorList>
    </citation>
    <scope>NUCLEOTIDE SEQUENCE</scope>
    <source>
        <strain evidence="3">NBC_00222</strain>
    </source>
</reference>
<keyword evidence="4" id="KW-1185">Reference proteome</keyword>
<evidence type="ECO:0000313" key="3">
    <source>
        <dbReference type="EMBL" id="WUQ82289.1"/>
    </source>
</evidence>
<dbReference type="EMBL" id="CP108110">
    <property type="protein sequence ID" value="WUQ82289.1"/>
    <property type="molecule type" value="Genomic_DNA"/>
</dbReference>
<feature type="region of interest" description="Disordered" evidence="1">
    <location>
        <begin position="26"/>
        <end position="51"/>
    </location>
</feature>
<evidence type="ECO:0000256" key="1">
    <source>
        <dbReference type="SAM" id="MobiDB-lite"/>
    </source>
</evidence>
<keyword evidence="2" id="KW-0732">Signal</keyword>
<dbReference type="RefSeq" id="WP_328953357.1">
    <property type="nucleotide sequence ID" value="NZ_CP108110.1"/>
</dbReference>
<dbReference type="PROSITE" id="PS51257">
    <property type="entry name" value="PROKAR_LIPOPROTEIN"/>
    <property type="match status" value="1"/>
</dbReference>
<gene>
    <name evidence="3" type="ORF">OHA16_04415</name>
</gene>
<evidence type="ECO:0008006" key="5">
    <source>
        <dbReference type="Google" id="ProtNLM"/>
    </source>
</evidence>
<evidence type="ECO:0000256" key="2">
    <source>
        <dbReference type="SAM" id="SignalP"/>
    </source>
</evidence>
<proteinExistence type="predicted"/>
<feature type="signal peptide" evidence="2">
    <location>
        <begin position="1"/>
        <end position="19"/>
    </location>
</feature>
<organism evidence="3 4">
    <name type="scientific">Kitasatospora purpeofusca</name>
    <dbReference type="NCBI Taxonomy" id="67352"/>
    <lineage>
        <taxon>Bacteria</taxon>
        <taxon>Bacillati</taxon>
        <taxon>Actinomycetota</taxon>
        <taxon>Actinomycetes</taxon>
        <taxon>Kitasatosporales</taxon>
        <taxon>Streptomycetaceae</taxon>
        <taxon>Kitasatospora</taxon>
    </lineage>
</organism>
<feature type="chain" id="PRO_5045781330" description="PASTA domain-containing protein" evidence="2">
    <location>
        <begin position="20"/>
        <end position="218"/>
    </location>
</feature>
<dbReference type="Proteomes" id="UP001432222">
    <property type="component" value="Chromosome"/>
</dbReference>
<feature type="compositionally biased region" description="Polar residues" evidence="1">
    <location>
        <begin position="26"/>
        <end position="35"/>
    </location>
</feature>
<sequence length="218" mass="21902">MRRTLLTSVAAGLAVAALAACEPAETVSSSGRTSVAPSATAPGAPPVAAPAPAAGQAKAAALPAFVGMGLQSAQDAAQKAGFYLLTSHDALGRSRNQIDDRNWKVCTQTPGPGEQATSAKVDMGAVKLDEQCPAQDQGAGGPTKAGATMPDFKGKAVSVVHDSLDRATSISAKDATAQNRIIVVQSNWQVCTQDPAPGAALNGQPVAVKAVKFGESCP</sequence>